<dbReference type="Proteomes" id="UP001303473">
    <property type="component" value="Unassembled WGS sequence"/>
</dbReference>
<keyword evidence="2" id="KW-1185">Reference proteome</keyword>
<evidence type="ECO:0000313" key="1">
    <source>
        <dbReference type="EMBL" id="KAK3934588.1"/>
    </source>
</evidence>
<comment type="caution">
    <text evidence="1">The sequence shown here is derived from an EMBL/GenBank/DDBJ whole genome shotgun (WGS) entry which is preliminary data.</text>
</comment>
<gene>
    <name evidence="1" type="ORF">QBC46DRAFT_399441</name>
</gene>
<sequence length="71" mass="7423">MPNDGLARLLFRSLIAAGWAIAPKTFITLGWVPDDAIHGAPGSDRCSVMGAACEGHLSLEPLNGHNPTPLC</sequence>
<evidence type="ECO:0000313" key="2">
    <source>
        <dbReference type="Proteomes" id="UP001303473"/>
    </source>
</evidence>
<proteinExistence type="predicted"/>
<dbReference type="AlphaFoldDB" id="A0AAN6MY25"/>
<reference evidence="2" key="1">
    <citation type="journal article" date="2023" name="Mol. Phylogenet. Evol.">
        <title>Genome-scale phylogeny and comparative genomics of the fungal order Sordariales.</title>
        <authorList>
            <person name="Hensen N."/>
            <person name="Bonometti L."/>
            <person name="Westerberg I."/>
            <person name="Brannstrom I.O."/>
            <person name="Guillou S."/>
            <person name="Cros-Aarteil S."/>
            <person name="Calhoun S."/>
            <person name="Haridas S."/>
            <person name="Kuo A."/>
            <person name="Mondo S."/>
            <person name="Pangilinan J."/>
            <person name="Riley R."/>
            <person name="LaButti K."/>
            <person name="Andreopoulos B."/>
            <person name="Lipzen A."/>
            <person name="Chen C."/>
            <person name="Yan M."/>
            <person name="Daum C."/>
            <person name="Ng V."/>
            <person name="Clum A."/>
            <person name="Steindorff A."/>
            <person name="Ohm R.A."/>
            <person name="Martin F."/>
            <person name="Silar P."/>
            <person name="Natvig D.O."/>
            <person name="Lalanne C."/>
            <person name="Gautier V."/>
            <person name="Ament-Velasquez S.L."/>
            <person name="Kruys A."/>
            <person name="Hutchinson M.I."/>
            <person name="Powell A.J."/>
            <person name="Barry K."/>
            <person name="Miller A.N."/>
            <person name="Grigoriev I.V."/>
            <person name="Debuchy R."/>
            <person name="Gladieux P."/>
            <person name="Hiltunen Thoren M."/>
            <person name="Johannesson H."/>
        </authorList>
    </citation>
    <scope>NUCLEOTIDE SEQUENCE [LARGE SCALE GENOMIC DNA]</scope>
    <source>
        <strain evidence="2">CBS 340.73</strain>
    </source>
</reference>
<organism evidence="1 2">
    <name type="scientific">Diplogelasinospora grovesii</name>
    <dbReference type="NCBI Taxonomy" id="303347"/>
    <lineage>
        <taxon>Eukaryota</taxon>
        <taxon>Fungi</taxon>
        <taxon>Dikarya</taxon>
        <taxon>Ascomycota</taxon>
        <taxon>Pezizomycotina</taxon>
        <taxon>Sordariomycetes</taxon>
        <taxon>Sordariomycetidae</taxon>
        <taxon>Sordariales</taxon>
        <taxon>Diplogelasinosporaceae</taxon>
        <taxon>Diplogelasinospora</taxon>
    </lineage>
</organism>
<name>A0AAN6MY25_9PEZI</name>
<dbReference type="EMBL" id="MU853976">
    <property type="protein sequence ID" value="KAK3934588.1"/>
    <property type="molecule type" value="Genomic_DNA"/>
</dbReference>
<protein>
    <submittedName>
        <fullName evidence="1">Uncharacterized protein</fullName>
    </submittedName>
</protein>
<accession>A0AAN6MY25</accession>